<dbReference type="EMBL" id="CAJMXA010000854">
    <property type="protein sequence ID" value="CAE6444891.1"/>
    <property type="molecule type" value="Genomic_DNA"/>
</dbReference>
<feature type="compositionally biased region" description="Polar residues" evidence="1">
    <location>
        <begin position="116"/>
        <end position="131"/>
    </location>
</feature>
<dbReference type="Gene3D" id="3.40.50.1460">
    <property type="match status" value="1"/>
</dbReference>
<proteinExistence type="predicted"/>
<organism evidence="2 3">
    <name type="scientific">Rhizoctonia solani</name>
    <dbReference type="NCBI Taxonomy" id="456999"/>
    <lineage>
        <taxon>Eukaryota</taxon>
        <taxon>Fungi</taxon>
        <taxon>Dikarya</taxon>
        <taxon>Basidiomycota</taxon>
        <taxon>Agaricomycotina</taxon>
        <taxon>Agaricomycetes</taxon>
        <taxon>Cantharellales</taxon>
        <taxon>Ceratobasidiaceae</taxon>
        <taxon>Rhizoctonia</taxon>
    </lineage>
</organism>
<dbReference type="Proteomes" id="UP000663853">
    <property type="component" value="Unassembled WGS sequence"/>
</dbReference>
<name>A0A8H3B0D1_9AGAM</name>
<evidence type="ECO:0000313" key="3">
    <source>
        <dbReference type="Proteomes" id="UP000663853"/>
    </source>
</evidence>
<accession>A0A8H3B0D1</accession>
<gene>
    <name evidence="2" type="ORF">RDB_LOCUS41312</name>
</gene>
<comment type="caution">
    <text evidence="2">The sequence shown here is derived from an EMBL/GenBank/DDBJ whole genome shotgun (WGS) entry which is preliminary data.</text>
</comment>
<dbReference type="AlphaFoldDB" id="A0A8H3B0D1"/>
<feature type="region of interest" description="Disordered" evidence="1">
    <location>
        <begin position="99"/>
        <end position="131"/>
    </location>
</feature>
<reference evidence="2" key="1">
    <citation type="submission" date="2021-01" db="EMBL/GenBank/DDBJ databases">
        <authorList>
            <person name="Kaushik A."/>
        </authorList>
    </citation>
    <scope>NUCLEOTIDE SEQUENCE</scope>
    <source>
        <strain evidence="2">AG6-10EEA</strain>
    </source>
</reference>
<protein>
    <submittedName>
        <fullName evidence="2">Uncharacterized protein</fullName>
    </submittedName>
</protein>
<feature type="region of interest" description="Disordered" evidence="1">
    <location>
        <begin position="204"/>
        <end position="224"/>
    </location>
</feature>
<evidence type="ECO:0000256" key="1">
    <source>
        <dbReference type="SAM" id="MobiDB-lite"/>
    </source>
</evidence>
<feature type="region of interest" description="Disordered" evidence="1">
    <location>
        <begin position="147"/>
        <end position="170"/>
    </location>
</feature>
<sequence>MPLGDKSADSLWELMASCWASEPQQRPLAKKVRDELDIINKKREIFFHETEGPTTHQISADTRIPFEPTSNNIQTSELHRTPTLNSKKSFLEKLLRRSRSSNSVVTNNHRPKLGASSVSPTLLSQAQQPPLSETAIRSPIGVLSRARWSGSVSTPPRPGHGRQRSASTLSIPNVHFEIPRSRSSSSLLDVYEGVPSRVPQLASLREPMATDNPHESSDGLPLENRGPASEIASITAINRQLRKALIIGISYRDEETADRFPAEHLKGVFEDIEQLAAIFRERSYSVETLLEVFDWKRVLTRVAQFLQDAVSGDVRAIVFAMYGYIDERGGVALVPPEFLQGSGGLTYAKWGQNIRDHSQPGVVVFSIMANAFSDQMFKQEFDRHVWEVPELMKHNKEDEPIYLTFAASNEFAYAGGWTQDSQPIHIGDHFINALVGAIRFVNATTSTWNDFFEVFDDHFWRTRDWVSLLQQQMTGNPDVNWRLDHPQTPHFSASGFVRLSDVF</sequence>
<evidence type="ECO:0000313" key="2">
    <source>
        <dbReference type="EMBL" id="CAE6444891.1"/>
    </source>
</evidence>